<evidence type="ECO:0000313" key="1">
    <source>
        <dbReference type="EMBL" id="GBM10234.1"/>
    </source>
</evidence>
<name>A0A4Y2D2N8_ARAVE</name>
<sequence length="176" mass="19918">MNLWNISVGAREGFFAHWSWEFLYSDVSPCDYDLIPKKSFVILTCRFEATRGLFLGRTRHFEPRSDDGDGAWASAPSPSFRATPAGGRLATTHVLACNWPHTRRIFSEIGFRTWNSPAPKPRPYHWASAAPIPKKKEPFHGIRYRTIDGTGTASGILRLLHNLKQLRNAGDYMEGL</sequence>
<protein>
    <submittedName>
        <fullName evidence="1">Uncharacterized protein</fullName>
    </submittedName>
</protein>
<dbReference type="AlphaFoldDB" id="A0A4Y2D2N8"/>
<organism evidence="1 2">
    <name type="scientific">Araneus ventricosus</name>
    <name type="common">Orbweaver spider</name>
    <name type="synonym">Epeira ventricosa</name>
    <dbReference type="NCBI Taxonomy" id="182803"/>
    <lineage>
        <taxon>Eukaryota</taxon>
        <taxon>Metazoa</taxon>
        <taxon>Ecdysozoa</taxon>
        <taxon>Arthropoda</taxon>
        <taxon>Chelicerata</taxon>
        <taxon>Arachnida</taxon>
        <taxon>Araneae</taxon>
        <taxon>Araneomorphae</taxon>
        <taxon>Entelegynae</taxon>
        <taxon>Araneoidea</taxon>
        <taxon>Araneidae</taxon>
        <taxon>Araneus</taxon>
    </lineage>
</organism>
<evidence type="ECO:0000313" key="2">
    <source>
        <dbReference type="Proteomes" id="UP000499080"/>
    </source>
</evidence>
<comment type="caution">
    <text evidence="1">The sequence shown here is derived from an EMBL/GenBank/DDBJ whole genome shotgun (WGS) entry which is preliminary data.</text>
</comment>
<gene>
    <name evidence="1" type="ORF">AVEN_177501_1</name>
</gene>
<proteinExistence type="predicted"/>
<dbReference type="Proteomes" id="UP000499080">
    <property type="component" value="Unassembled WGS sequence"/>
</dbReference>
<accession>A0A4Y2D2N8</accession>
<dbReference type="EMBL" id="BGPR01000282">
    <property type="protein sequence ID" value="GBM10234.1"/>
    <property type="molecule type" value="Genomic_DNA"/>
</dbReference>
<keyword evidence="2" id="KW-1185">Reference proteome</keyword>
<reference evidence="1 2" key="1">
    <citation type="journal article" date="2019" name="Sci. Rep.">
        <title>Orb-weaving spider Araneus ventricosus genome elucidates the spidroin gene catalogue.</title>
        <authorList>
            <person name="Kono N."/>
            <person name="Nakamura H."/>
            <person name="Ohtoshi R."/>
            <person name="Moran D.A.P."/>
            <person name="Shinohara A."/>
            <person name="Yoshida Y."/>
            <person name="Fujiwara M."/>
            <person name="Mori M."/>
            <person name="Tomita M."/>
            <person name="Arakawa K."/>
        </authorList>
    </citation>
    <scope>NUCLEOTIDE SEQUENCE [LARGE SCALE GENOMIC DNA]</scope>
</reference>